<evidence type="ECO:0000313" key="12">
    <source>
        <dbReference type="Proteomes" id="UP000249299"/>
    </source>
</evidence>
<dbReference type="Proteomes" id="UP000249299">
    <property type="component" value="Unassembled WGS sequence"/>
</dbReference>
<feature type="chain" id="PRO_5016348252" description="Beta-lactamase" evidence="9">
    <location>
        <begin position="22"/>
        <end position="272"/>
    </location>
</feature>
<evidence type="ECO:0000256" key="1">
    <source>
        <dbReference type="ARBA" id="ARBA00001526"/>
    </source>
</evidence>
<dbReference type="PANTHER" id="PTHR30627:SF6">
    <property type="entry name" value="BETA-LACTAMASE YBXI-RELATED"/>
    <property type="match status" value="1"/>
</dbReference>
<dbReference type="PROSITE" id="PS00337">
    <property type="entry name" value="BETA_LACTAMASE_D"/>
    <property type="match status" value="1"/>
</dbReference>
<dbReference type="InterPro" id="IPR002137">
    <property type="entry name" value="Beta-lactam_class-D_AS"/>
</dbReference>
<reference evidence="11 12" key="1">
    <citation type="submission" date="2017-07" db="EMBL/GenBank/DDBJ databases">
        <title>Draft Genome Sequences of Select Purple Nonsulfur Bacteria.</title>
        <authorList>
            <person name="Lasarre B."/>
            <person name="Mckinlay J.B."/>
        </authorList>
    </citation>
    <scope>NUCLEOTIDE SEQUENCE [LARGE SCALE GENOMIC DNA]</scope>
    <source>
        <strain evidence="11 12">DSM 11290</strain>
    </source>
</reference>
<keyword evidence="6 8" id="KW-0046">Antibiotic resistance</keyword>
<dbReference type="GO" id="GO:0008658">
    <property type="term" value="F:penicillin binding"/>
    <property type="evidence" value="ECO:0007669"/>
    <property type="project" value="InterPro"/>
</dbReference>
<dbReference type="Pfam" id="PF00905">
    <property type="entry name" value="Transpeptidase"/>
    <property type="match status" value="1"/>
</dbReference>
<comment type="catalytic activity">
    <reaction evidence="1 8">
        <text>a beta-lactam + H2O = a substituted beta-amino acid</text>
        <dbReference type="Rhea" id="RHEA:20401"/>
        <dbReference type="ChEBI" id="CHEBI:15377"/>
        <dbReference type="ChEBI" id="CHEBI:35627"/>
        <dbReference type="ChEBI" id="CHEBI:140347"/>
        <dbReference type="EC" id="3.5.2.6"/>
    </reaction>
</comment>
<feature type="active site" description="Acyl-ester intermediate" evidence="7">
    <location>
        <position position="53"/>
    </location>
</feature>
<evidence type="ECO:0000259" key="10">
    <source>
        <dbReference type="Pfam" id="PF00905"/>
    </source>
</evidence>
<protein>
    <recommendedName>
        <fullName evidence="3 8">Beta-lactamase</fullName>
        <ecNumber evidence="3 8">3.5.2.6</ecNumber>
    </recommendedName>
</protein>
<dbReference type="GO" id="GO:0008800">
    <property type="term" value="F:beta-lactamase activity"/>
    <property type="evidence" value="ECO:0007669"/>
    <property type="project" value="UniProtKB-UniRule"/>
</dbReference>
<evidence type="ECO:0000256" key="2">
    <source>
        <dbReference type="ARBA" id="ARBA00007898"/>
    </source>
</evidence>
<dbReference type="GO" id="GO:0005886">
    <property type="term" value="C:plasma membrane"/>
    <property type="evidence" value="ECO:0007669"/>
    <property type="project" value="TreeGrafter"/>
</dbReference>
<comment type="caution">
    <text evidence="11">The sequence shown here is derived from an EMBL/GenBank/DDBJ whole genome shotgun (WGS) entry which is preliminary data.</text>
</comment>
<evidence type="ECO:0000256" key="7">
    <source>
        <dbReference type="PIRSR" id="PIRSR602137-50"/>
    </source>
</evidence>
<dbReference type="InterPro" id="IPR001460">
    <property type="entry name" value="PCN-bd_Tpept"/>
</dbReference>
<evidence type="ECO:0000256" key="9">
    <source>
        <dbReference type="SAM" id="SignalP"/>
    </source>
</evidence>
<evidence type="ECO:0000256" key="4">
    <source>
        <dbReference type="ARBA" id="ARBA00022729"/>
    </source>
</evidence>
<feature type="modified residue" description="N6-carboxylysine" evidence="7">
    <location>
        <position position="56"/>
    </location>
</feature>
<keyword evidence="12" id="KW-1185">Reference proteome</keyword>
<dbReference type="GO" id="GO:0071555">
    <property type="term" value="P:cell wall organization"/>
    <property type="evidence" value="ECO:0007669"/>
    <property type="project" value="TreeGrafter"/>
</dbReference>
<accession>A0A327JE02</accession>
<feature type="domain" description="Penicillin-binding protein transpeptidase" evidence="10">
    <location>
        <begin position="27"/>
        <end position="247"/>
    </location>
</feature>
<dbReference type="Gene3D" id="3.40.710.10">
    <property type="entry name" value="DD-peptidase/beta-lactamase superfamily"/>
    <property type="match status" value="1"/>
</dbReference>
<evidence type="ECO:0000256" key="3">
    <source>
        <dbReference type="ARBA" id="ARBA00012865"/>
    </source>
</evidence>
<dbReference type="EMBL" id="NPEV01000077">
    <property type="protein sequence ID" value="RAI24549.1"/>
    <property type="molecule type" value="Genomic_DNA"/>
</dbReference>
<proteinExistence type="inferred from homology"/>
<dbReference type="InterPro" id="IPR012338">
    <property type="entry name" value="Beta-lactam/transpept-like"/>
</dbReference>
<dbReference type="EC" id="3.5.2.6" evidence="3 8"/>
<dbReference type="GO" id="GO:0017001">
    <property type="term" value="P:antibiotic catabolic process"/>
    <property type="evidence" value="ECO:0007669"/>
    <property type="project" value="InterPro"/>
</dbReference>
<dbReference type="GO" id="GO:0046677">
    <property type="term" value="P:response to antibiotic"/>
    <property type="evidence" value="ECO:0007669"/>
    <property type="project" value="UniProtKB-UniRule"/>
</dbReference>
<gene>
    <name evidence="11" type="ORF">CH339_22205</name>
</gene>
<feature type="signal peptide" evidence="9">
    <location>
        <begin position="1"/>
        <end position="21"/>
    </location>
</feature>
<comment type="similarity">
    <text evidence="2 8">Belongs to the class-D beta-lactamase family.</text>
</comment>
<dbReference type="PANTHER" id="PTHR30627">
    <property type="entry name" value="PEPTIDOGLYCAN D,D-TRANSPEPTIDASE"/>
    <property type="match status" value="1"/>
</dbReference>
<evidence type="ECO:0000256" key="5">
    <source>
        <dbReference type="ARBA" id="ARBA00022801"/>
    </source>
</evidence>
<evidence type="ECO:0000256" key="8">
    <source>
        <dbReference type="RuleBase" id="RU361140"/>
    </source>
</evidence>
<sequence>MKHAIVLLLGAGLVASSPARAETVTLCTVVADAATGDVIEQQGTCDRRVTPASTFKIAISLMGFDAGILKDVHTPALPFRDGYVDWIPAWRATTDPARWMEKSVVWYSQKVTEALGDERFRGYVRAFGYGNADVSGDPGKDNGLTRAWLSSSLQISPLEQLAFLRKLVTRKLPVSDRAIAMTEALTDYGVQPGGWHVHGKTGAGLPRKPDATLLRGQPYGWFVGWARKDGRAVVFARLIQDSERQPVAPGFRARDSLFGDLFAAPDALPATR</sequence>
<organism evidence="11 12">
    <name type="scientific">Rhodobium orientis</name>
    <dbReference type="NCBI Taxonomy" id="34017"/>
    <lineage>
        <taxon>Bacteria</taxon>
        <taxon>Pseudomonadati</taxon>
        <taxon>Pseudomonadota</taxon>
        <taxon>Alphaproteobacteria</taxon>
        <taxon>Hyphomicrobiales</taxon>
        <taxon>Rhodobiaceae</taxon>
        <taxon>Rhodobium</taxon>
    </lineage>
</organism>
<keyword evidence="5 8" id="KW-0378">Hydrolase</keyword>
<dbReference type="OrthoDB" id="9762883at2"/>
<dbReference type="InterPro" id="IPR050515">
    <property type="entry name" value="Beta-lactam/transpept"/>
</dbReference>
<dbReference type="SUPFAM" id="SSF56601">
    <property type="entry name" value="beta-lactamase/transpeptidase-like"/>
    <property type="match status" value="1"/>
</dbReference>
<keyword evidence="4 9" id="KW-0732">Signal</keyword>
<name>A0A327JE02_9HYPH</name>
<dbReference type="NCBIfam" id="NF000270">
    <property type="entry name" value="bla_class_D_alt"/>
    <property type="match status" value="1"/>
</dbReference>
<evidence type="ECO:0000313" key="11">
    <source>
        <dbReference type="EMBL" id="RAI24549.1"/>
    </source>
</evidence>
<dbReference type="AlphaFoldDB" id="A0A327JE02"/>
<evidence type="ECO:0000256" key="6">
    <source>
        <dbReference type="ARBA" id="ARBA00023251"/>
    </source>
</evidence>